<dbReference type="GO" id="GO:0007165">
    <property type="term" value="P:signal transduction"/>
    <property type="evidence" value="ECO:0007669"/>
    <property type="project" value="InterPro"/>
</dbReference>
<organism evidence="1">
    <name type="scientific">Magallana gigas</name>
    <name type="common">Pacific oyster</name>
    <name type="synonym">Crassostrea gigas</name>
    <dbReference type="NCBI Taxonomy" id="29159"/>
    <lineage>
        <taxon>Eukaryota</taxon>
        <taxon>Metazoa</taxon>
        <taxon>Spiralia</taxon>
        <taxon>Lophotrochozoa</taxon>
        <taxon>Mollusca</taxon>
        <taxon>Bivalvia</taxon>
        <taxon>Autobranchia</taxon>
        <taxon>Pteriomorphia</taxon>
        <taxon>Ostreida</taxon>
        <taxon>Ostreoidea</taxon>
        <taxon>Ostreidae</taxon>
        <taxon>Magallana</taxon>
    </lineage>
</organism>
<dbReference type="InterPro" id="IPR011992">
    <property type="entry name" value="EF-hand-dom_pair"/>
</dbReference>
<proteinExistence type="predicted"/>
<dbReference type="InterPro" id="IPR011029">
    <property type="entry name" value="DEATH-like_dom_sf"/>
</dbReference>
<evidence type="ECO:0000313" key="1">
    <source>
        <dbReference type="EMBL" id="EKC34357.1"/>
    </source>
</evidence>
<dbReference type="HOGENOM" id="CLU_909845_0_0_1"/>
<sequence>MGAFTSQIIVPETKACTKHTDPKKPNWITIHAVATELSIAEVERLWLRFKQLGCSDKGELSDEAFAQHPVYQDAFSRNIMKKFINLRTKTISFENFLRGLKWCETSNTEDKLRDTLIFFNQQNIDRVVNTLYQFMDPDNTGTVNEENFLNGCLKLPQPLLEEALNFELLPSHMRQELHNKLPEFSSTGPTPAPRSNVGGSVAGGAIPDDKTLQKIAVKVYNKDWARLANKLDFEFEDIEEFKSQNNDKRSQVYNMLKRWKSREGSLAKSSVLAQALRECRMDDAAALLS</sequence>
<protein>
    <submittedName>
        <fullName evidence="1">Uncharacterized protein</fullName>
    </submittedName>
</protein>
<dbReference type="EMBL" id="JH816623">
    <property type="protein sequence ID" value="EKC34357.1"/>
    <property type="molecule type" value="Genomic_DNA"/>
</dbReference>
<dbReference type="Pfam" id="PF00531">
    <property type="entry name" value="Death"/>
    <property type="match status" value="1"/>
</dbReference>
<name>K1QBY5_MAGGI</name>
<dbReference type="CDD" id="cd01670">
    <property type="entry name" value="Death"/>
    <property type="match status" value="1"/>
</dbReference>
<dbReference type="InParanoid" id="K1QBY5"/>
<dbReference type="SUPFAM" id="SSF47473">
    <property type="entry name" value="EF-hand"/>
    <property type="match status" value="1"/>
</dbReference>
<dbReference type="SUPFAM" id="SSF47986">
    <property type="entry name" value="DEATH domain"/>
    <property type="match status" value="1"/>
</dbReference>
<dbReference type="Gene3D" id="1.10.238.10">
    <property type="entry name" value="EF-hand"/>
    <property type="match status" value="1"/>
</dbReference>
<dbReference type="InterPro" id="IPR016729">
    <property type="entry name" value="FADD"/>
</dbReference>
<gene>
    <name evidence="1" type="ORF">CGI_10018213</name>
</gene>
<accession>K1QBY5</accession>
<dbReference type="Gene3D" id="1.10.533.10">
    <property type="entry name" value="Death Domain, Fas"/>
    <property type="match status" value="1"/>
</dbReference>
<dbReference type="PANTHER" id="PTHR15077">
    <property type="entry name" value="FAS-ASSOCIATING DEATH DOMAIN-CONTAINING PROTEIN FADD"/>
    <property type="match status" value="1"/>
</dbReference>
<dbReference type="InterPro" id="IPR000488">
    <property type="entry name" value="Death_dom"/>
</dbReference>
<dbReference type="PROSITE" id="PS50017">
    <property type="entry name" value="DEATH_DOMAIN"/>
    <property type="match status" value="1"/>
</dbReference>
<dbReference type="SMART" id="SM00005">
    <property type="entry name" value="DEATH"/>
    <property type="match status" value="1"/>
</dbReference>
<dbReference type="AlphaFoldDB" id="K1QBY5"/>
<reference evidence="1" key="1">
    <citation type="journal article" date="2012" name="Nature">
        <title>The oyster genome reveals stress adaptation and complexity of shell formation.</title>
        <authorList>
            <person name="Zhang G."/>
            <person name="Fang X."/>
            <person name="Guo X."/>
            <person name="Li L."/>
            <person name="Luo R."/>
            <person name="Xu F."/>
            <person name="Yang P."/>
            <person name="Zhang L."/>
            <person name="Wang X."/>
            <person name="Qi H."/>
            <person name="Xiong Z."/>
            <person name="Que H."/>
            <person name="Xie Y."/>
            <person name="Holland P.W."/>
            <person name="Paps J."/>
            <person name="Zhu Y."/>
            <person name="Wu F."/>
            <person name="Chen Y."/>
            <person name="Wang J."/>
            <person name="Peng C."/>
            <person name="Meng J."/>
            <person name="Yang L."/>
            <person name="Liu J."/>
            <person name="Wen B."/>
            <person name="Zhang N."/>
            <person name="Huang Z."/>
            <person name="Zhu Q."/>
            <person name="Feng Y."/>
            <person name="Mount A."/>
            <person name="Hedgecock D."/>
            <person name="Xu Z."/>
            <person name="Liu Y."/>
            <person name="Domazet-Loso T."/>
            <person name="Du Y."/>
            <person name="Sun X."/>
            <person name="Zhang S."/>
            <person name="Liu B."/>
            <person name="Cheng P."/>
            <person name="Jiang X."/>
            <person name="Li J."/>
            <person name="Fan D."/>
            <person name="Wang W."/>
            <person name="Fu W."/>
            <person name="Wang T."/>
            <person name="Wang B."/>
            <person name="Zhang J."/>
            <person name="Peng Z."/>
            <person name="Li Y."/>
            <person name="Li N."/>
            <person name="Wang J."/>
            <person name="Chen M."/>
            <person name="He Y."/>
            <person name="Tan F."/>
            <person name="Song X."/>
            <person name="Zheng Q."/>
            <person name="Huang R."/>
            <person name="Yang H."/>
            <person name="Du X."/>
            <person name="Chen L."/>
            <person name="Yang M."/>
            <person name="Gaffney P.M."/>
            <person name="Wang S."/>
            <person name="Luo L."/>
            <person name="She Z."/>
            <person name="Ming Y."/>
            <person name="Huang W."/>
            <person name="Zhang S."/>
            <person name="Huang B."/>
            <person name="Zhang Y."/>
            <person name="Qu T."/>
            <person name="Ni P."/>
            <person name="Miao G."/>
            <person name="Wang J."/>
            <person name="Wang Q."/>
            <person name="Steinberg C.E."/>
            <person name="Wang H."/>
            <person name="Li N."/>
            <person name="Qian L."/>
            <person name="Zhang G."/>
            <person name="Li Y."/>
            <person name="Yang H."/>
            <person name="Liu X."/>
            <person name="Wang J."/>
            <person name="Yin Y."/>
            <person name="Wang J."/>
        </authorList>
    </citation>
    <scope>NUCLEOTIDE SEQUENCE [LARGE SCALE GENOMIC DNA]</scope>
    <source>
        <strain evidence="1">05x7-T-G4-1.051#20</strain>
    </source>
</reference>